<reference evidence="2" key="1">
    <citation type="journal article" date="2011" name="PLoS Genet.">
        <title>Genomic analysis of the necrotrophic fungal pathogens Sclerotinia sclerotiorum and Botrytis cinerea.</title>
        <authorList>
            <person name="Amselem J."/>
            <person name="Cuomo C.A."/>
            <person name="van Kan J.A."/>
            <person name="Viaud M."/>
            <person name="Benito E.P."/>
            <person name="Couloux A."/>
            <person name="Coutinho P.M."/>
            <person name="de Vries R.P."/>
            <person name="Dyer P.S."/>
            <person name="Fillinger S."/>
            <person name="Fournier E."/>
            <person name="Gout L."/>
            <person name="Hahn M."/>
            <person name="Kohn L."/>
            <person name="Lapalu N."/>
            <person name="Plummer K.M."/>
            <person name="Pradier J.M."/>
            <person name="Quevillon E."/>
            <person name="Sharon A."/>
            <person name="Simon A."/>
            <person name="ten Have A."/>
            <person name="Tudzynski B."/>
            <person name="Tudzynski P."/>
            <person name="Wincker P."/>
            <person name="Andrew M."/>
            <person name="Anthouard V."/>
            <person name="Beever R.E."/>
            <person name="Beffa R."/>
            <person name="Benoit I."/>
            <person name="Bouzid O."/>
            <person name="Brault B."/>
            <person name="Chen Z."/>
            <person name="Choquer M."/>
            <person name="Collemare J."/>
            <person name="Cotton P."/>
            <person name="Danchin E.G."/>
            <person name="Da Silva C."/>
            <person name="Gautier A."/>
            <person name="Giraud C."/>
            <person name="Giraud T."/>
            <person name="Gonzalez C."/>
            <person name="Grossetete S."/>
            <person name="Guldener U."/>
            <person name="Henrissat B."/>
            <person name="Howlett B.J."/>
            <person name="Kodira C."/>
            <person name="Kretschmer M."/>
            <person name="Lappartient A."/>
            <person name="Leroch M."/>
            <person name="Levis C."/>
            <person name="Mauceli E."/>
            <person name="Neuveglise C."/>
            <person name="Oeser B."/>
            <person name="Pearson M."/>
            <person name="Poulain J."/>
            <person name="Poussereau N."/>
            <person name="Quesneville H."/>
            <person name="Rascle C."/>
            <person name="Schumacher J."/>
            <person name="Segurens B."/>
            <person name="Sexton A."/>
            <person name="Silva E."/>
            <person name="Sirven C."/>
            <person name="Soanes D.M."/>
            <person name="Talbot N.J."/>
            <person name="Templeton M."/>
            <person name="Yandava C."/>
            <person name="Yarden O."/>
            <person name="Zeng Q."/>
            <person name="Rollins J.A."/>
            <person name="Lebrun M.H."/>
            <person name="Dickman M."/>
        </authorList>
    </citation>
    <scope>NUCLEOTIDE SEQUENCE [LARGE SCALE GENOMIC DNA]</scope>
    <source>
        <strain evidence="2">ATCC 18683 / 1980 / Ss-1</strain>
    </source>
</reference>
<organism evidence="1 2">
    <name type="scientific">Sclerotinia sclerotiorum (strain ATCC 18683 / 1980 / Ss-1)</name>
    <name type="common">White mold</name>
    <name type="synonym">Whetzelinia sclerotiorum</name>
    <dbReference type="NCBI Taxonomy" id="665079"/>
    <lineage>
        <taxon>Eukaryota</taxon>
        <taxon>Fungi</taxon>
        <taxon>Dikarya</taxon>
        <taxon>Ascomycota</taxon>
        <taxon>Pezizomycotina</taxon>
        <taxon>Leotiomycetes</taxon>
        <taxon>Helotiales</taxon>
        <taxon>Sclerotiniaceae</taxon>
        <taxon>Sclerotinia</taxon>
    </lineage>
</organism>
<proteinExistence type="predicted"/>
<dbReference type="Proteomes" id="UP000001312">
    <property type="component" value="Unassembled WGS sequence"/>
</dbReference>
<dbReference type="KEGG" id="ssl:SS1G_06626"/>
<evidence type="ECO:0000313" key="2">
    <source>
        <dbReference type="Proteomes" id="UP000001312"/>
    </source>
</evidence>
<dbReference type="EMBL" id="CH476628">
    <property type="protein sequence ID" value="EDO04143.1"/>
    <property type="molecule type" value="Genomic_DNA"/>
</dbReference>
<evidence type="ECO:0000313" key="1">
    <source>
        <dbReference type="EMBL" id="EDO04143.1"/>
    </source>
</evidence>
<protein>
    <submittedName>
        <fullName evidence="1">Uncharacterized protein</fullName>
    </submittedName>
</protein>
<dbReference type="AlphaFoldDB" id="A7EMS7"/>
<name>A7EMS7_SCLS1</name>
<sequence length="110" mass="12594">MPVSSSSIVDAEREQICAWPPSHLLAPDKGNSHPDARGLQNSEISKLLKRNLEVPARQYSLLKSEYLLSLFHASKVPRERYALSKLPLRCRMGFKFTIWWHVKALRNPPS</sequence>
<gene>
    <name evidence="1" type="ORF">SS1G_06626</name>
</gene>
<accession>A7EMS7</accession>
<keyword evidence="2" id="KW-1185">Reference proteome</keyword>
<dbReference type="GeneID" id="5488846"/>
<dbReference type="RefSeq" id="XP_001592385.1">
    <property type="nucleotide sequence ID" value="XM_001592335.1"/>
</dbReference>
<dbReference type="InParanoid" id="A7EMS7"/>